<dbReference type="SMART" id="SM00632">
    <property type="entry name" value="Aamy_C"/>
    <property type="match status" value="1"/>
</dbReference>
<keyword evidence="6" id="KW-0479">Metal-binding</keyword>
<evidence type="ECO:0000256" key="1">
    <source>
        <dbReference type="ARBA" id="ARBA00000548"/>
    </source>
</evidence>
<dbReference type="InterPro" id="IPR013780">
    <property type="entry name" value="Glyco_hydro_b"/>
</dbReference>
<evidence type="ECO:0000256" key="13">
    <source>
        <dbReference type="SAM" id="SignalP"/>
    </source>
</evidence>
<keyword evidence="13" id="KW-0732">Signal</keyword>
<gene>
    <name evidence="16" type="ORF">SAMN04487957_101220</name>
</gene>
<dbReference type="GO" id="GO:0004556">
    <property type="term" value="F:alpha-amylase activity"/>
    <property type="evidence" value="ECO:0007669"/>
    <property type="project" value="UniProtKB-UniRule"/>
</dbReference>
<feature type="domain" description="Alpha-amylase C-terminal" evidence="14">
    <location>
        <begin position="383"/>
        <end position="459"/>
    </location>
</feature>
<dbReference type="EC" id="3.2.1.1" evidence="4 12"/>
<evidence type="ECO:0000256" key="7">
    <source>
        <dbReference type="ARBA" id="ARBA00022801"/>
    </source>
</evidence>
<proteinExistence type="inferred from homology"/>
<evidence type="ECO:0000256" key="8">
    <source>
        <dbReference type="ARBA" id="ARBA00022837"/>
    </source>
</evidence>
<dbReference type="Pfam" id="PF00128">
    <property type="entry name" value="Alpha-amylase"/>
    <property type="match status" value="1"/>
</dbReference>
<dbReference type="GO" id="GO:0005975">
    <property type="term" value="P:carbohydrate metabolic process"/>
    <property type="evidence" value="ECO:0007669"/>
    <property type="project" value="InterPro"/>
</dbReference>
<evidence type="ECO:0000256" key="6">
    <source>
        <dbReference type="ARBA" id="ARBA00022723"/>
    </source>
</evidence>
<dbReference type="SUPFAM" id="SSF51445">
    <property type="entry name" value="(Trans)glycosidases"/>
    <property type="match status" value="1"/>
</dbReference>
<dbReference type="CDD" id="cd11317">
    <property type="entry name" value="AmyAc_bac_euk_AmyA"/>
    <property type="match status" value="1"/>
</dbReference>
<evidence type="ECO:0000256" key="4">
    <source>
        <dbReference type="ARBA" id="ARBA00012595"/>
    </source>
</evidence>
<sequence>MFAKYSVALAASATLSIGLSAQPASADTFVHLFEWQWEDVAQECENWLGPKGFKAVQVSPPQEHIQGDAWWTRYQPVSYQLESRSGSSEAFADMVQRCNAAGVDVYADAVINHVAHGKGQGIAGSSYDSEALSYPHYQRDDFHEPCGIEQSDYAQNAESVRQCQLVGLPDLNTSDPTVQSRIADYLDTLAALGVRGIRIDAAKHMAPSDIAEILAQVDAPLYAFQEVIDLGGEAISATEYQGTADITEFRYGASLGDIFNNQTLANLQQFGESPALLPSEQAVVFTDNHDNQRGHGAGGSNILTHRDDALYRLANMFMLAWPYGYPKVMSSYAFSNSDQGPPQAPVYQQGEAQCGEAWVCEHRWPEIANMVAFRQQADGAEVTHWWDNGHNQIAFSREAQGFIAINREQQALTHTFQTDMADGRYQNVAAEEQCITVENGQLTLNIPAMSAAALHVGAPCPAS</sequence>
<dbReference type="SUPFAM" id="SSF51011">
    <property type="entry name" value="Glycosyl hydrolase domain"/>
    <property type="match status" value="1"/>
</dbReference>
<dbReference type="GO" id="GO:0046872">
    <property type="term" value="F:metal ion binding"/>
    <property type="evidence" value="ECO:0007669"/>
    <property type="project" value="UniProtKB-KW"/>
</dbReference>
<dbReference type="STRING" id="419597.SAMN04487957_101220"/>
<comment type="catalytic activity">
    <reaction evidence="1 12">
        <text>Endohydrolysis of (1-&gt;4)-alpha-D-glucosidic linkages in polysaccharides containing three or more (1-&gt;4)-alpha-linked D-glucose units.</text>
        <dbReference type="EC" id="3.2.1.1"/>
    </reaction>
</comment>
<keyword evidence="7 12" id="KW-0378">Hydrolase</keyword>
<dbReference type="Pfam" id="PF02806">
    <property type="entry name" value="Alpha-amylase_C"/>
    <property type="match status" value="1"/>
</dbReference>
<evidence type="ECO:0000256" key="3">
    <source>
        <dbReference type="ARBA" id="ARBA00008061"/>
    </source>
</evidence>
<evidence type="ECO:0000259" key="14">
    <source>
        <dbReference type="SMART" id="SM00632"/>
    </source>
</evidence>
<dbReference type="InterPro" id="IPR031319">
    <property type="entry name" value="A-amylase_C"/>
</dbReference>
<dbReference type="OrthoDB" id="9805159at2"/>
<reference evidence="17" key="1">
    <citation type="submission" date="2016-10" db="EMBL/GenBank/DDBJ databases">
        <authorList>
            <person name="Varghese N."/>
            <person name="Submissions S."/>
        </authorList>
    </citation>
    <scope>NUCLEOTIDE SEQUENCE [LARGE SCALE GENOMIC DNA]</scope>
    <source>
        <strain evidence="17">CGMCC 1.6444</strain>
    </source>
</reference>
<feature type="chain" id="PRO_5011661473" description="Alpha-amylase" evidence="13">
    <location>
        <begin position="27"/>
        <end position="463"/>
    </location>
</feature>
<dbReference type="EMBL" id="FNIV01000001">
    <property type="protein sequence ID" value="SDN63621.1"/>
    <property type="molecule type" value="Genomic_DNA"/>
</dbReference>
<dbReference type="Gene3D" id="2.60.40.1180">
    <property type="entry name" value="Golgi alpha-mannosidase II"/>
    <property type="match status" value="1"/>
</dbReference>
<evidence type="ECO:0000256" key="12">
    <source>
        <dbReference type="RuleBase" id="RU361134"/>
    </source>
</evidence>
<keyword evidence="9 12" id="KW-0119">Carbohydrate metabolism</keyword>
<dbReference type="SMART" id="SM00642">
    <property type="entry name" value="Aamy"/>
    <property type="match status" value="1"/>
</dbReference>
<evidence type="ECO:0000313" key="16">
    <source>
        <dbReference type="EMBL" id="SDN63621.1"/>
    </source>
</evidence>
<dbReference type="Gene3D" id="3.20.20.80">
    <property type="entry name" value="Glycosidases"/>
    <property type="match status" value="1"/>
</dbReference>
<evidence type="ECO:0000256" key="10">
    <source>
        <dbReference type="ARBA" id="ARBA00023295"/>
    </source>
</evidence>
<evidence type="ECO:0000256" key="9">
    <source>
        <dbReference type="ARBA" id="ARBA00023277"/>
    </source>
</evidence>
<dbReference type="Proteomes" id="UP000199075">
    <property type="component" value="Unassembled WGS sequence"/>
</dbReference>
<accession>A0A1H0D181</accession>
<dbReference type="PRINTS" id="PR00110">
    <property type="entry name" value="ALPHAAMYLASE"/>
</dbReference>
<dbReference type="PANTHER" id="PTHR43447">
    <property type="entry name" value="ALPHA-AMYLASE"/>
    <property type="match status" value="1"/>
</dbReference>
<keyword evidence="17" id="KW-1185">Reference proteome</keyword>
<evidence type="ECO:0000256" key="5">
    <source>
        <dbReference type="ARBA" id="ARBA00017303"/>
    </source>
</evidence>
<organism evidence="16 17">
    <name type="scientific">Halomonas shengliensis</name>
    <dbReference type="NCBI Taxonomy" id="419597"/>
    <lineage>
        <taxon>Bacteria</taxon>
        <taxon>Pseudomonadati</taxon>
        <taxon>Pseudomonadota</taxon>
        <taxon>Gammaproteobacteria</taxon>
        <taxon>Oceanospirillales</taxon>
        <taxon>Halomonadaceae</taxon>
        <taxon>Halomonas</taxon>
    </lineage>
</organism>
<evidence type="ECO:0000256" key="11">
    <source>
        <dbReference type="RuleBase" id="RU003615"/>
    </source>
</evidence>
<protein>
    <recommendedName>
        <fullName evidence="5 12">Alpha-amylase</fullName>
        <ecNumber evidence="4 12">3.2.1.1</ecNumber>
    </recommendedName>
</protein>
<dbReference type="InterPro" id="IPR017853">
    <property type="entry name" value="GH"/>
</dbReference>
<evidence type="ECO:0000259" key="15">
    <source>
        <dbReference type="SMART" id="SM00642"/>
    </source>
</evidence>
<keyword evidence="8" id="KW-0106">Calcium</keyword>
<keyword evidence="10 12" id="KW-0326">Glycosidase</keyword>
<dbReference type="InterPro" id="IPR006048">
    <property type="entry name" value="A-amylase/branching_C"/>
</dbReference>
<evidence type="ECO:0000313" key="17">
    <source>
        <dbReference type="Proteomes" id="UP000199075"/>
    </source>
</evidence>
<feature type="signal peptide" evidence="13">
    <location>
        <begin position="1"/>
        <end position="26"/>
    </location>
</feature>
<evidence type="ECO:0000256" key="2">
    <source>
        <dbReference type="ARBA" id="ARBA00001913"/>
    </source>
</evidence>
<dbReference type="AlphaFoldDB" id="A0A1H0D181"/>
<comment type="similarity">
    <text evidence="3 11">Belongs to the glycosyl hydrolase 13 family.</text>
</comment>
<feature type="domain" description="Glycosyl hydrolase family 13 catalytic" evidence="15">
    <location>
        <begin position="27"/>
        <end position="374"/>
    </location>
</feature>
<comment type="cofactor">
    <cofactor evidence="2">
        <name>Ca(2+)</name>
        <dbReference type="ChEBI" id="CHEBI:29108"/>
    </cofactor>
</comment>
<dbReference type="InterPro" id="IPR006046">
    <property type="entry name" value="Alpha_amylase"/>
</dbReference>
<name>A0A1H0D181_9GAMM</name>
<dbReference type="InterPro" id="IPR006047">
    <property type="entry name" value="GH13_cat_dom"/>
</dbReference>